<feature type="transmembrane region" description="Helical" evidence="2">
    <location>
        <begin position="33"/>
        <end position="54"/>
    </location>
</feature>
<dbReference type="Proteomes" id="UP001444625">
    <property type="component" value="Unassembled WGS sequence"/>
</dbReference>
<keyword evidence="2" id="KW-0472">Membrane</keyword>
<evidence type="ECO:0000256" key="2">
    <source>
        <dbReference type="SAM" id="Phobius"/>
    </source>
</evidence>
<dbReference type="EC" id="3.4.-.-" evidence="4"/>
<keyword evidence="4" id="KW-0378">Hydrolase</keyword>
<comment type="caution">
    <text evidence="4">The sequence shown here is derived from an EMBL/GenBank/DDBJ whole genome shotgun (WGS) entry which is preliminary data.</text>
</comment>
<protein>
    <submittedName>
        <fullName evidence="4">M23 family metallopeptidase</fullName>
        <ecNumber evidence="4">3.4.-.-</ecNumber>
    </submittedName>
</protein>
<dbReference type="Pfam" id="PF01551">
    <property type="entry name" value="Peptidase_M23"/>
    <property type="match status" value="1"/>
</dbReference>
<name>A0ABU9XEX1_9BACI</name>
<keyword evidence="1" id="KW-0175">Coiled coil</keyword>
<sequence length="305" mass="34021">MKRKKKRNSSVVTFTILSDDVNKVVTRFRMRKPLVYVLFTIPIIPVVALIYYVYVNLNQQAEIEALSGNLATETTKSEQLEQTVSMLEAETGDTKEKLEELTELEQQMRNYINELPTMVDPSGGLHISVDEQDMVESADGTSFLPSSELLVQYKDTLAVMDEVSDELRYTPTAWPTIPNSFSSDYGVRSDPLNSSEAFHTGVDIRGYYGTPVYATADGTVTMAEYYGSYGNAIRIRHSGTYQTLYGHLSSIDVEVGDVVKKGDTIGTIGSTGRSTGPHLHYEVVKNGEPIDPKPYFNIYGEYDVE</sequence>
<proteinExistence type="predicted"/>
<dbReference type="Gene3D" id="2.70.70.10">
    <property type="entry name" value="Glucose Permease (Domain IIA)"/>
    <property type="match status" value="1"/>
</dbReference>
<reference evidence="4 5" key="1">
    <citation type="submission" date="2024-05" db="EMBL/GenBank/DDBJ databases">
        <authorList>
            <person name="Haq I."/>
            <person name="Ullah Z."/>
            <person name="Ahmad R."/>
            <person name="Li M."/>
            <person name="Tong Y."/>
        </authorList>
    </citation>
    <scope>NUCLEOTIDE SEQUENCE [LARGE SCALE GENOMIC DNA]</scope>
    <source>
        <strain evidence="4 5">16A2E</strain>
    </source>
</reference>
<keyword evidence="5" id="KW-1185">Reference proteome</keyword>
<gene>
    <name evidence="4" type="ORF">ABC228_06535</name>
</gene>
<dbReference type="SUPFAM" id="SSF51261">
    <property type="entry name" value="Duplicated hybrid motif"/>
    <property type="match status" value="1"/>
</dbReference>
<dbReference type="CDD" id="cd12797">
    <property type="entry name" value="M23_peptidase"/>
    <property type="match status" value="1"/>
</dbReference>
<keyword evidence="2" id="KW-0812">Transmembrane</keyword>
<organism evidence="4 5">
    <name type="scientific">Ornithinibacillus xuwenensis</name>
    <dbReference type="NCBI Taxonomy" id="3144668"/>
    <lineage>
        <taxon>Bacteria</taxon>
        <taxon>Bacillati</taxon>
        <taxon>Bacillota</taxon>
        <taxon>Bacilli</taxon>
        <taxon>Bacillales</taxon>
        <taxon>Bacillaceae</taxon>
        <taxon>Ornithinibacillus</taxon>
    </lineage>
</organism>
<dbReference type="RefSeq" id="WP_345824304.1">
    <property type="nucleotide sequence ID" value="NZ_JBDIML010000002.1"/>
</dbReference>
<dbReference type="InterPro" id="IPR011055">
    <property type="entry name" value="Dup_hybrid_motif"/>
</dbReference>
<dbReference type="InterPro" id="IPR016047">
    <property type="entry name" value="M23ase_b-sheet_dom"/>
</dbReference>
<evidence type="ECO:0000313" key="5">
    <source>
        <dbReference type="Proteomes" id="UP001444625"/>
    </source>
</evidence>
<evidence type="ECO:0000313" key="4">
    <source>
        <dbReference type="EMBL" id="MEN2766835.1"/>
    </source>
</evidence>
<feature type="domain" description="M23ase beta-sheet core" evidence="3">
    <location>
        <begin position="198"/>
        <end position="292"/>
    </location>
</feature>
<dbReference type="PANTHER" id="PTHR21666:SF270">
    <property type="entry name" value="MUREIN HYDROLASE ACTIVATOR ENVC"/>
    <property type="match status" value="1"/>
</dbReference>
<evidence type="ECO:0000256" key="1">
    <source>
        <dbReference type="SAM" id="Coils"/>
    </source>
</evidence>
<dbReference type="InterPro" id="IPR050570">
    <property type="entry name" value="Cell_wall_metabolism_enzyme"/>
</dbReference>
<evidence type="ECO:0000259" key="3">
    <source>
        <dbReference type="Pfam" id="PF01551"/>
    </source>
</evidence>
<feature type="coiled-coil region" evidence="1">
    <location>
        <begin position="63"/>
        <end position="114"/>
    </location>
</feature>
<accession>A0ABU9XEX1</accession>
<dbReference type="GO" id="GO:0016787">
    <property type="term" value="F:hydrolase activity"/>
    <property type="evidence" value="ECO:0007669"/>
    <property type="project" value="UniProtKB-KW"/>
</dbReference>
<dbReference type="EMBL" id="JBDIML010000002">
    <property type="protein sequence ID" value="MEN2766835.1"/>
    <property type="molecule type" value="Genomic_DNA"/>
</dbReference>
<keyword evidence="2" id="KW-1133">Transmembrane helix</keyword>
<dbReference type="PANTHER" id="PTHR21666">
    <property type="entry name" value="PEPTIDASE-RELATED"/>
    <property type="match status" value="1"/>
</dbReference>